<dbReference type="EMBL" id="BGZK01001091">
    <property type="protein sequence ID" value="GBP70920.1"/>
    <property type="molecule type" value="Genomic_DNA"/>
</dbReference>
<accession>A0A4C1Y5Z0</accession>
<keyword evidence="2" id="KW-1185">Reference proteome</keyword>
<proteinExistence type="predicted"/>
<reference evidence="1 2" key="1">
    <citation type="journal article" date="2019" name="Commun. Biol.">
        <title>The bagworm genome reveals a unique fibroin gene that provides high tensile strength.</title>
        <authorList>
            <person name="Kono N."/>
            <person name="Nakamura H."/>
            <person name="Ohtoshi R."/>
            <person name="Tomita M."/>
            <person name="Numata K."/>
            <person name="Arakawa K."/>
        </authorList>
    </citation>
    <scope>NUCLEOTIDE SEQUENCE [LARGE SCALE GENOMIC DNA]</scope>
</reference>
<evidence type="ECO:0000313" key="2">
    <source>
        <dbReference type="Proteomes" id="UP000299102"/>
    </source>
</evidence>
<comment type="caution">
    <text evidence="1">The sequence shown here is derived from an EMBL/GenBank/DDBJ whole genome shotgun (WGS) entry which is preliminary data.</text>
</comment>
<gene>
    <name evidence="1" type="ORF">EVAR_97767_1</name>
</gene>
<organism evidence="1 2">
    <name type="scientific">Eumeta variegata</name>
    <name type="common">Bagworm moth</name>
    <name type="synonym">Eumeta japonica</name>
    <dbReference type="NCBI Taxonomy" id="151549"/>
    <lineage>
        <taxon>Eukaryota</taxon>
        <taxon>Metazoa</taxon>
        <taxon>Ecdysozoa</taxon>
        <taxon>Arthropoda</taxon>
        <taxon>Hexapoda</taxon>
        <taxon>Insecta</taxon>
        <taxon>Pterygota</taxon>
        <taxon>Neoptera</taxon>
        <taxon>Endopterygota</taxon>
        <taxon>Lepidoptera</taxon>
        <taxon>Glossata</taxon>
        <taxon>Ditrysia</taxon>
        <taxon>Tineoidea</taxon>
        <taxon>Psychidae</taxon>
        <taxon>Oiketicinae</taxon>
        <taxon>Eumeta</taxon>
    </lineage>
</organism>
<dbReference type="AlphaFoldDB" id="A0A4C1Y5Z0"/>
<name>A0A4C1Y5Z0_EUMVA</name>
<sequence>MTPCVNITTRYGGGVGQEVMPSASDGRDYPKWSNALRHSRRSWGGADAVPGRPPSPDSAIDHFKFPQLFFTSCNLFISNSACGFACVDIECVPPSFILKDLAVNPDIAHDSNLYEAMENASIKTKS</sequence>
<dbReference type="Proteomes" id="UP000299102">
    <property type="component" value="Unassembled WGS sequence"/>
</dbReference>
<protein>
    <submittedName>
        <fullName evidence="1">Uncharacterized protein</fullName>
    </submittedName>
</protein>
<evidence type="ECO:0000313" key="1">
    <source>
        <dbReference type="EMBL" id="GBP70920.1"/>
    </source>
</evidence>